<keyword evidence="6" id="KW-0949">S-adenosyl-L-methionine</keyword>
<comment type="pathway">
    <text evidence="2">tRNA modification; wybutosine-tRNA(Phe) biosynthesis.</text>
</comment>
<dbReference type="SUPFAM" id="SSF102114">
    <property type="entry name" value="Radical SAM enzymes"/>
    <property type="match status" value="1"/>
</dbReference>
<dbReference type="PANTHER" id="PTHR13930:SF0">
    <property type="entry name" value="S-ADENOSYL-L-METHIONINE-DEPENDENT TRNA 4-DEMETHYLWYOSINE SYNTHASE TYW1-RELATED"/>
    <property type="match status" value="1"/>
</dbReference>
<comment type="cofactor">
    <cofactor evidence="1">
        <name>[4Fe-4S] cluster</name>
        <dbReference type="ChEBI" id="CHEBI:49883"/>
    </cofactor>
</comment>
<name>A0A830CCE6_9LAMI</name>
<accession>A0A830CCE6</accession>
<dbReference type="Pfam" id="PF04055">
    <property type="entry name" value="Radical_SAM"/>
    <property type="match status" value="1"/>
</dbReference>
<evidence type="ECO:0000256" key="13">
    <source>
        <dbReference type="ARBA" id="ARBA00025368"/>
    </source>
</evidence>
<organism evidence="18 19">
    <name type="scientific">Phtheirospermum japonicum</name>
    <dbReference type="NCBI Taxonomy" id="374723"/>
    <lineage>
        <taxon>Eukaryota</taxon>
        <taxon>Viridiplantae</taxon>
        <taxon>Streptophyta</taxon>
        <taxon>Embryophyta</taxon>
        <taxon>Tracheophyta</taxon>
        <taxon>Spermatophyta</taxon>
        <taxon>Magnoliopsida</taxon>
        <taxon>eudicotyledons</taxon>
        <taxon>Gunneridae</taxon>
        <taxon>Pentapetalae</taxon>
        <taxon>asterids</taxon>
        <taxon>lamiids</taxon>
        <taxon>Lamiales</taxon>
        <taxon>Orobanchaceae</taxon>
        <taxon>Orobanchaceae incertae sedis</taxon>
        <taxon>Phtheirospermum</taxon>
    </lineage>
</organism>
<keyword evidence="8" id="KW-0479">Metal-binding</keyword>
<evidence type="ECO:0000256" key="15">
    <source>
        <dbReference type="SAM" id="MobiDB-lite"/>
    </source>
</evidence>
<dbReference type="Gene3D" id="3.40.50.360">
    <property type="match status" value="1"/>
</dbReference>
<dbReference type="Pfam" id="PF00258">
    <property type="entry name" value="Flavodoxin_1"/>
    <property type="match status" value="1"/>
</dbReference>
<dbReference type="PRINTS" id="PR00369">
    <property type="entry name" value="FLAVODOXIN"/>
</dbReference>
<proteinExistence type="inferred from homology"/>
<feature type="region of interest" description="Disordered" evidence="15">
    <location>
        <begin position="580"/>
        <end position="603"/>
    </location>
</feature>
<evidence type="ECO:0000256" key="6">
    <source>
        <dbReference type="ARBA" id="ARBA00022691"/>
    </source>
</evidence>
<evidence type="ECO:0000256" key="11">
    <source>
        <dbReference type="ARBA" id="ARBA00023014"/>
    </source>
</evidence>
<evidence type="ECO:0000256" key="12">
    <source>
        <dbReference type="ARBA" id="ARBA00023239"/>
    </source>
</evidence>
<dbReference type="GO" id="GO:0031591">
    <property type="term" value="P:wybutosine biosynthetic process"/>
    <property type="evidence" value="ECO:0007669"/>
    <property type="project" value="TreeGrafter"/>
</dbReference>
<comment type="similarity">
    <text evidence="3">Belongs to the TYW1 family.</text>
</comment>
<sequence length="603" mass="66630">MSPSLPSTRLTLLTLLSATATLYFLYKSRHRHRRLLTRLRQSLAKPDLRSPNPASPKRGKLFFISQTGTAKTLAQRLQALLTLNDLPFDLVDPKDYEPEDLCKETLVLIVASTWENGGAPDNGAFLVNWLSESADDFRVGALVLKECKFAVFGVGSGSYGETYNAVARGVSAKLRKLGASEVVELGEGDVDEGDLDGVFDGWSKKIVAVLKGNLGENGGNFDNCEVGSESEDEYVSSEEDDDDEVDSEGESGIVDLEDIAGKGPSRRSTVEAKANGKSNGHVSNGEKEMVTPVIRANLEKQGYKVIGSHSGVKICRWTKCMEATPSLACANKCVFCWRHHTNPVGKSWQWKMDDPLVIVDTAIDLHTKMIKQMKGVPGVKAELLSEGLSPRHCALSLVGEPIMYPEINSLVDELHRRRISTFLVTNAQFPEKIEALRPITQLYVSVDAGTKDSLKAIDRPLFSDFWERFVDSLKALKEKQQRTVYRLTLVKGWNTEDVDAYSSLFDVGNPDFIEIKGVTYCGSTATSKLTMENVPWHADVKEFSEALARKSNGAYEVSAGEPFSSKDYMAPTPSWAVYGAEEGGFDPQQSRFRKERRHHKSKA</sequence>
<evidence type="ECO:0000256" key="8">
    <source>
        <dbReference type="ARBA" id="ARBA00022723"/>
    </source>
</evidence>
<feature type="compositionally biased region" description="Acidic residues" evidence="15">
    <location>
        <begin position="228"/>
        <end position="249"/>
    </location>
</feature>
<evidence type="ECO:0000256" key="1">
    <source>
        <dbReference type="ARBA" id="ARBA00001966"/>
    </source>
</evidence>
<dbReference type="Proteomes" id="UP000653305">
    <property type="component" value="Unassembled WGS sequence"/>
</dbReference>
<keyword evidence="19" id="KW-1185">Reference proteome</keyword>
<evidence type="ECO:0000256" key="10">
    <source>
        <dbReference type="ARBA" id="ARBA00023004"/>
    </source>
</evidence>
<evidence type="ECO:0000313" key="18">
    <source>
        <dbReference type="EMBL" id="GFP98437.1"/>
    </source>
</evidence>
<dbReference type="AlphaFoldDB" id="A0A830CCE6"/>
<evidence type="ECO:0000256" key="7">
    <source>
        <dbReference type="ARBA" id="ARBA00022694"/>
    </source>
</evidence>
<protein>
    <recommendedName>
        <fullName evidence="4">tRNA 4-demethylwyosine synthase (AdoMet-dependent)</fullName>
        <ecNumber evidence="4">4.1.3.44</ecNumber>
    </recommendedName>
</protein>
<dbReference type="GO" id="GO:0046872">
    <property type="term" value="F:metal ion binding"/>
    <property type="evidence" value="ECO:0007669"/>
    <property type="project" value="UniProtKB-KW"/>
</dbReference>
<comment type="function">
    <text evidence="13">Probable component of the wybutosine biosynthesis pathway. Wybutosine is a hyper modified guanosine with a tricyclic base found at the 3'-position adjacent to the anticodon of eukaryotic phenylalanine tRNA. Catalyzes the condensation of N-methylguanine with 2 carbon atoms from pyruvate to form the tricyclic 4-demethylwyosine, an intermediate in wybutosine biosynthesis.</text>
</comment>
<dbReference type="CDD" id="cd01335">
    <property type="entry name" value="Radical_SAM"/>
    <property type="match status" value="1"/>
</dbReference>
<evidence type="ECO:0000313" key="19">
    <source>
        <dbReference type="Proteomes" id="UP000653305"/>
    </source>
</evidence>
<dbReference type="PANTHER" id="PTHR13930">
    <property type="entry name" value="S-ADENOSYL-L-METHIONINE-DEPENDENT TRNA 4-DEMETHYLWYOSINE SYNTHASE"/>
    <property type="match status" value="1"/>
</dbReference>
<evidence type="ECO:0000256" key="5">
    <source>
        <dbReference type="ARBA" id="ARBA00022485"/>
    </source>
</evidence>
<keyword evidence="9" id="KW-0547">Nucleotide-binding</keyword>
<dbReference type="InterPro" id="IPR058240">
    <property type="entry name" value="rSAM_sf"/>
</dbReference>
<dbReference type="Gene3D" id="3.20.20.70">
    <property type="entry name" value="Aldolase class I"/>
    <property type="match status" value="1"/>
</dbReference>
<dbReference type="OrthoDB" id="271553at2759"/>
<dbReference type="GO" id="GO:0010181">
    <property type="term" value="F:FMN binding"/>
    <property type="evidence" value="ECO:0007669"/>
    <property type="project" value="InterPro"/>
</dbReference>
<keyword evidence="5" id="KW-0004">4Fe-4S</keyword>
<dbReference type="EC" id="4.1.3.44" evidence="4"/>
<dbReference type="UniPathway" id="UPA00375"/>
<comment type="catalytic activity">
    <reaction evidence="14">
        <text>N(1)-methylguanosine(37) in tRNA(Phe) + pyruvate + S-adenosyl-L-methionine = 4-demethylwyosine(37) in tRNA(Phe) + 5'-deoxyadenosine + L-methionine + CO2 + H2O</text>
        <dbReference type="Rhea" id="RHEA:36347"/>
        <dbReference type="Rhea" id="RHEA-COMP:10164"/>
        <dbReference type="Rhea" id="RHEA-COMP:10165"/>
        <dbReference type="ChEBI" id="CHEBI:15361"/>
        <dbReference type="ChEBI" id="CHEBI:15377"/>
        <dbReference type="ChEBI" id="CHEBI:16526"/>
        <dbReference type="ChEBI" id="CHEBI:17319"/>
        <dbReference type="ChEBI" id="CHEBI:57844"/>
        <dbReference type="ChEBI" id="CHEBI:59789"/>
        <dbReference type="ChEBI" id="CHEBI:64315"/>
        <dbReference type="ChEBI" id="CHEBI:73542"/>
        <dbReference type="EC" id="4.1.3.44"/>
    </reaction>
</comment>
<dbReference type="InterPro" id="IPR008254">
    <property type="entry name" value="Flavodoxin/NO_synth"/>
</dbReference>
<keyword evidence="11" id="KW-0411">Iron-sulfur</keyword>
<evidence type="ECO:0000256" key="9">
    <source>
        <dbReference type="ARBA" id="ARBA00022741"/>
    </source>
</evidence>
<evidence type="ECO:0000259" key="16">
    <source>
        <dbReference type="PROSITE" id="PS50902"/>
    </source>
</evidence>
<evidence type="ECO:0000256" key="14">
    <source>
        <dbReference type="ARBA" id="ARBA00049466"/>
    </source>
</evidence>
<keyword evidence="10" id="KW-0408">Iron</keyword>
<feature type="compositionally biased region" description="Basic residues" evidence="15">
    <location>
        <begin position="591"/>
        <end position="603"/>
    </location>
</feature>
<evidence type="ECO:0000259" key="17">
    <source>
        <dbReference type="PROSITE" id="PS51918"/>
    </source>
</evidence>
<dbReference type="InterPro" id="IPR029039">
    <property type="entry name" value="Flavoprotein-like_sf"/>
</dbReference>
<dbReference type="InterPro" id="IPR001094">
    <property type="entry name" value="Flavdoxin-like"/>
</dbReference>
<gene>
    <name evidence="18" type="ORF">PHJA_001987600</name>
</gene>
<dbReference type="GO" id="GO:0051539">
    <property type="term" value="F:4 iron, 4 sulfur cluster binding"/>
    <property type="evidence" value="ECO:0007669"/>
    <property type="project" value="UniProtKB-KW"/>
</dbReference>
<dbReference type="InterPro" id="IPR013785">
    <property type="entry name" value="Aldolase_TIM"/>
</dbReference>
<feature type="domain" description="Radical SAM core" evidence="17">
    <location>
        <begin position="313"/>
        <end position="556"/>
    </location>
</feature>
<dbReference type="InterPro" id="IPR013917">
    <property type="entry name" value="tRNA_wybutosine-synth"/>
</dbReference>
<dbReference type="SUPFAM" id="SSF52218">
    <property type="entry name" value="Flavoproteins"/>
    <property type="match status" value="1"/>
</dbReference>
<dbReference type="InterPro" id="IPR034556">
    <property type="entry name" value="tRNA_wybutosine-synthase"/>
</dbReference>
<dbReference type="Pfam" id="PF08608">
    <property type="entry name" value="Wyosine_form"/>
    <property type="match status" value="1"/>
</dbReference>
<keyword evidence="12" id="KW-0456">Lyase</keyword>
<dbReference type="InterPro" id="IPR007197">
    <property type="entry name" value="rSAM"/>
</dbReference>
<dbReference type="PROSITE" id="PS51918">
    <property type="entry name" value="RADICAL_SAM"/>
    <property type="match status" value="1"/>
</dbReference>
<reference evidence="18" key="1">
    <citation type="submission" date="2020-07" db="EMBL/GenBank/DDBJ databases">
        <title>Ethylene signaling mediates host invasion by parasitic plants.</title>
        <authorList>
            <person name="Yoshida S."/>
        </authorList>
    </citation>
    <scope>NUCLEOTIDE SEQUENCE</scope>
    <source>
        <strain evidence="18">Okayama</strain>
    </source>
</reference>
<dbReference type="SFLD" id="SFLDS00029">
    <property type="entry name" value="Radical_SAM"/>
    <property type="match status" value="1"/>
</dbReference>
<feature type="region of interest" description="Disordered" evidence="15">
    <location>
        <begin position="220"/>
        <end position="285"/>
    </location>
</feature>
<evidence type="ECO:0000256" key="3">
    <source>
        <dbReference type="ARBA" id="ARBA00010115"/>
    </source>
</evidence>
<evidence type="ECO:0000256" key="4">
    <source>
        <dbReference type="ARBA" id="ARBA00012821"/>
    </source>
</evidence>
<dbReference type="GO" id="GO:0102521">
    <property type="term" value="F:tRNA-4-demethylwyosine synthase activity"/>
    <property type="evidence" value="ECO:0007669"/>
    <property type="project" value="UniProtKB-EC"/>
</dbReference>
<evidence type="ECO:0000256" key="2">
    <source>
        <dbReference type="ARBA" id="ARBA00004797"/>
    </source>
</evidence>
<dbReference type="EMBL" id="BMAC01000526">
    <property type="protein sequence ID" value="GFP98437.1"/>
    <property type="molecule type" value="Genomic_DNA"/>
</dbReference>
<dbReference type="PROSITE" id="PS50902">
    <property type="entry name" value="FLAVODOXIN_LIKE"/>
    <property type="match status" value="1"/>
</dbReference>
<comment type="caution">
    <text evidence="18">The sequence shown here is derived from an EMBL/GenBank/DDBJ whole genome shotgun (WGS) entry which is preliminary data.</text>
</comment>
<keyword evidence="7" id="KW-0819">tRNA processing</keyword>
<feature type="domain" description="Flavodoxin-like" evidence="16">
    <location>
        <begin position="59"/>
        <end position="207"/>
    </location>
</feature>